<dbReference type="EMBL" id="UINC01116288">
    <property type="protein sequence ID" value="SVC87924.1"/>
    <property type="molecule type" value="Genomic_DNA"/>
</dbReference>
<feature type="non-terminal residue" evidence="1">
    <location>
        <position position="1"/>
    </location>
</feature>
<sequence>RSIDSSGRHGRILEMGGRSVRGKPCGARCRECRSFFQGYLIPELGQTLGCGRCRQALRQVEFVRGRKSEERGKYHRAQGKVNIRRLRQQRCFAGWQELLHLLHSDRDFGPGQI</sequence>
<name>A0A382QQX2_9ZZZZ</name>
<organism evidence="1">
    <name type="scientific">marine metagenome</name>
    <dbReference type="NCBI Taxonomy" id="408172"/>
    <lineage>
        <taxon>unclassified sequences</taxon>
        <taxon>metagenomes</taxon>
        <taxon>ecological metagenomes</taxon>
    </lineage>
</organism>
<proteinExistence type="predicted"/>
<gene>
    <name evidence="1" type="ORF">METZ01_LOCUS340778</name>
</gene>
<feature type="non-terminal residue" evidence="1">
    <location>
        <position position="113"/>
    </location>
</feature>
<evidence type="ECO:0000313" key="1">
    <source>
        <dbReference type="EMBL" id="SVC87924.1"/>
    </source>
</evidence>
<accession>A0A382QQX2</accession>
<dbReference type="AlphaFoldDB" id="A0A382QQX2"/>
<protein>
    <submittedName>
        <fullName evidence="1">Uncharacterized protein</fullName>
    </submittedName>
</protein>
<reference evidence="1" key="1">
    <citation type="submission" date="2018-05" db="EMBL/GenBank/DDBJ databases">
        <authorList>
            <person name="Lanie J.A."/>
            <person name="Ng W.-L."/>
            <person name="Kazmierczak K.M."/>
            <person name="Andrzejewski T.M."/>
            <person name="Davidsen T.M."/>
            <person name="Wayne K.J."/>
            <person name="Tettelin H."/>
            <person name="Glass J.I."/>
            <person name="Rusch D."/>
            <person name="Podicherti R."/>
            <person name="Tsui H.-C.T."/>
            <person name="Winkler M.E."/>
        </authorList>
    </citation>
    <scope>NUCLEOTIDE SEQUENCE</scope>
</reference>